<sequence length="180" mass="21061">MTNKKGEKKDYFLKGTFETCLTSKIQDYYERSYASSANGFRILEFLGYETIDDIDVDKNPDLLKKYDKVILLHNEFVTRAEFEAIISHPNVVYLYPNALNSEITADYSSNTITLVSVPGYSQDDISNGFEWKFDNSEYFDDWDCMDWQFYKIENGHMLNCYPENHLPLYGNEILRTIKGL</sequence>
<gene>
    <name evidence="1" type="ORF">LCGC14_2642650</name>
</gene>
<name>A0A0F9C7U8_9ZZZZ</name>
<proteinExistence type="predicted"/>
<dbReference type="EMBL" id="LAZR01045613">
    <property type="protein sequence ID" value="KKK98449.1"/>
    <property type="molecule type" value="Genomic_DNA"/>
</dbReference>
<comment type="caution">
    <text evidence="1">The sequence shown here is derived from an EMBL/GenBank/DDBJ whole genome shotgun (WGS) entry which is preliminary data.</text>
</comment>
<organism evidence="1">
    <name type="scientific">marine sediment metagenome</name>
    <dbReference type="NCBI Taxonomy" id="412755"/>
    <lineage>
        <taxon>unclassified sequences</taxon>
        <taxon>metagenomes</taxon>
        <taxon>ecological metagenomes</taxon>
    </lineage>
</organism>
<dbReference type="AlphaFoldDB" id="A0A0F9C7U8"/>
<accession>A0A0F9C7U8</accession>
<protein>
    <submittedName>
        <fullName evidence="1">Uncharacterized protein</fullName>
    </submittedName>
</protein>
<evidence type="ECO:0000313" key="1">
    <source>
        <dbReference type="EMBL" id="KKK98449.1"/>
    </source>
</evidence>
<reference evidence="1" key="1">
    <citation type="journal article" date="2015" name="Nature">
        <title>Complex archaea that bridge the gap between prokaryotes and eukaryotes.</title>
        <authorList>
            <person name="Spang A."/>
            <person name="Saw J.H."/>
            <person name="Jorgensen S.L."/>
            <person name="Zaremba-Niedzwiedzka K."/>
            <person name="Martijn J."/>
            <person name="Lind A.E."/>
            <person name="van Eijk R."/>
            <person name="Schleper C."/>
            <person name="Guy L."/>
            <person name="Ettema T.J."/>
        </authorList>
    </citation>
    <scope>NUCLEOTIDE SEQUENCE</scope>
</reference>